<feature type="coiled-coil region" evidence="1">
    <location>
        <begin position="9"/>
        <end position="36"/>
    </location>
</feature>
<dbReference type="AlphaFoldDB" id="A3MWY8"/>
<dbReference type="STRING" id="410359.Pcal_1738"/>
<dbReference type="EMBL" id="CP000561">
    <property type="protein sequence ID" value="ABO09155.1"/>
    <property type="molecule type" value="Genomic_DNA"/>
</dbReference>
<dbReference type="OrthoDB" id="27869at2157"/>
<reference evidence="2" key="1">
    <citation type="submission" date="2007-02" db="EMBL/GenBank/DDBJ databases">
        <title>Complete sequence of Pyrobaculum calidifontis JCM 11548.</title>
        <authorList>
            <consortium name="US DOE Joint Genome Institute"/>
            <person name="Copeland A."/>
            <person name="Lucas S."/>
            <person name="Lapidus A."/>
            <person name="Barry K."/>
            <person name="Glavina del Rio T."/>
            <person name="Dalin E."/>
            <person name="Tice H."/>
            <person name="Pitluck S."/>
            <person name="Chain P."/>
            <person name="Malfatti S."/>
            <person name="Shin M."/>
            <person name="Vergez L."/>
            <person name="Schmutz J."/>
            <person name="Larimer F."/>
            <person name="Land M."/>
            <person name="Hauser L."/>
            <person name="Kyrpides N."/>
            <person name="Mikhailova N."/>
            <person name="Cozen A.E."/>
            <person name="Fitz-Gibbon S.T."/>
            <person name="House C.H."/>
            <person name="Saltikov C."/>
            <person name="Lowe T.M."/>
            <person name="Richardson P."/>
        </authorList>
    </citation>
    <scope>NUCLEOTIDE SEQUENCE [LARGE SCALE GENOMIC DNA]</scope>
    <source>
        <strain evidence="2">JCM 11548</strain>
    </source>
</reference>
<gene>
    <name evidence="2" type="ordered locus">Pcal_1738</name>
</gene>
<dbReference type="Proteomes" id="UP000001431">
    <property type="component" value="Chromosome"/>
</dbReference>
<dbReference type="KEGG" id="pcl:Pcal_1738"/>
<evidence type="ECO:0000256" key="1">
    <source>
        <dbReference type="SAM" id="Coils"/>
    </source>
</evidence>
<keyword evidence="1" id="KW-0175">Coiled coil</keyword>
<protein>
    <submittedName>
        <fullName evidence="2">Uncharacterized protein</fullName>
    </submittedName>
</protein>
<name>A3MWY8_PYRCJ</name>
<dbReference type="HOGENOM" id="CLU_1840660_0_0_2"/>
<organism evidence="2 3">
    <name type="scientific">Pyrobaculum calidifontis (strain DSM 21063 / JCM 11548 / VA1)</name>
    <dbReference type="NCBI Taxonomy" id="410359"/>
    <lineage>
        <taxon>Archaea</taxon>
        <taxon>Thermoproteota</taxon>
        <taxon>Thermoprotei</taxon>
        <taxon>Thermoproteales</taxon>
        <taxon>Thermoproteaceae</taxon>
        <taxon>Pyrobaculum</taxon>
    </lineage>
</organism>
<accession>A3MWY8</accession>
<dbReference type="RefSeq" id="WP_011850414.1">
    <property type="nucleotide sequence ID" value="NC_009073.1"/>
</dbReference>
<keyword evidence="3" id="KW-1185">Reference proteome</keyword>
<evidence type="ECO:0000313" key="2">
    <source>
        <dbReference type="EMBL" id="ABO09155.1"/>
    </source>
</evidence>
<sequence length="139" mass="15494">MDVYTVKVYDNANKFLEDLERQIRELEELTKVAGSELEGIKPQLERYKKLQELLKKFGGGGAERGAPIEVTGLQIYIDPSPIVKSEILEEAYKQMVDLLGVLKKVYEVARTVIEEGELGSLKVVVQFKNGVPVKLAVSG</sequence>
<dbReference type="eggNOG" id="arCOG04264">
    <property type="taxonomic scope" value="Archaea"/>
</dbReference>
<evidence type="ECO:0000313" key="3">
    <source>
        <dbReference type="Proteomes" id="UP000001431"/>
    </source>
</evidence>
<proteinExistence type="predicted"/>
<dbReference type="GeneID" id="4908734"/>